<gene>
    <name evidence="1" type="ORF">L9F63_003855</name>
</gene>
<sequence length="65" mass="7742">LFFLLILDTKLLMNSDIQKVAHNIEFFGRLYQIPLLRVYRKHDRSLQGLTTWIKQQVTSPVRLKS</sequence>
<organism evidence="1 2">
    <name type="scientific">Diploptera punctata</name>
    <name type="common">Pacific beetle cockroach</name>
    <dbReference type="NCBI Taxonomy" id="6984"/>
    <lineage>
        <taxon>Eukaryota</taxon>
        <taxon>Metazoa</taxon>
        <taxon>Ecdysozoa</taxon>
        <taxon>Arthropoda</taxon>
        <taxon>Hexapoda</taxon>
        <taxon>Insecta</taxon>
        <taxon>Pterygota</taxon>
        <taxon>Neoptera</taxon>
        <taxon>Polyneoptera</taxon>
        <taxon>Dictyoptera</taxon>
        <taxon>Blattodea</taxon>
        <taxon>Blaberoidea</taxon>
        <taxon>Blaberidae</taxon>
        <taxon>Diplopterinae</taxon>
        <taxon>Diploptera</taxon>
    </lineage>
</organism>
<keyword evidence="2" id="KW-1185">Reference proteome</keyword>
<dbReference type="Proteomes" id="UP001233999">
    <property type="component" value="Unassembled WGS sequence"/>
</dbReference>
<evidence type="ECO:0000313" key="2">
    <source>
        <dbReference type="Proteomes" id="UP001233999"/>
    </source>
</evidence>
<dbReference type="EMBL" id="JASPKZ010007842">
    <property type="protein sequence ID" value="KAJ9581786.1"/>
    <property type="molecule type" value="Genomic_DNA"/>
</dbReference>
<name>A0AAD8E9F8_DIPPU</name>
<feature type="non-terminal residue" evidence="1">
    <location>
        <position position="65"/>
    </location>
</feature>
<comment type="caution">
    <text evidence="1">The sequence shown here is derived from an EMBL/GenBank/DDBJ whole genome shotgun (WGS) entry which is preliminary data.</text>
</comment>
<protein>
    <submittedName>
        <fullName evidence="1">Uncharacterized protein</fullName>
    </submittedName>
</protein>
<dbReference type="AlphaFoldDB" id="A0AAD8E9F8"/>
<proteinExistence type="predicted"/>
<evidence type="ECO:0000313" key="1">
    <source>
        <dbReference type="EMBL" id="KAJ9581786.1"/>
    </source>
</evidence>
<feature type="non-terminal residue" evidence="1">
    <location>
        <position position="1"/>
    </location>
</feature>
<accession>A0AAD8E9F8</accession>
<reference evidence="1" key="1">
    <citation type="journal article" date="2023" name="IScience">
        <title>Live-bearing cockroach genome reveals convergent evolutionary mechanisms linked to viviparity in insects and beyond.</title>
        <authorList>
            <person name="Fouks B."/>
            <person name="Harrison M.C."/>
            <person name="Mikhailova A.A."/>
            <person name="Marchal E."/>
            <person name="English S."/>
            <person name="Carruthers M."/>
            <person name="Jennings E.C."/>
            <person name="Chiamaka E.L."/>
            <person name="Frigard R.A."/>
            <person name="Pippel M."/>
            <person name="Attardo G.M."/>
            <person name="Benoit J.B."/>
            <person name="Bornberg-Bauer E."/>
            <person name="Tobe S.S."/>
        </authorList>
    </citation>
    <scope>NUCLEOTIDE SEQUENCE</scope>
    <source>
        <strain evidence="1">Stay&amp;Tobe</strain>
    </source>
</reference>
<reference evidence="1" key="2">
    <citation type="submission" date="2023-05" db="EMBL/GenBank/DDBJ databases">
        <authorList>
            <person name="Fouks B."/>
        </authorList>
    </citation>
    <scope>NUCLEOTIDE SEQUENCE</scope>
    <source>
        <strain evidence="1">Stay&amp;Tobe</strain>
        <tissue evidence="1">Testes</tissue>
    </source>
</reference>